<protein>
    <submittedName>
        <fullName evidence="3">Family with sequence similarity 227 member A</fullName>
    </submittedName>
</protein>
<reference evidence="3" key="2">
    <citation type="submission" date="2025-08" db="UniProtKB">
        <authorList>
            <consortium name="Ensembl"/>
        </authorList>
    </citation>
    <scope>IDENTIFICATION</scope>
    <source>
        <strain evidence="3">Boxer</strain>
    </source>
</reference>
<comment type="similarity">
    <text evidence="1">Belongs to the FAM227 family.</text>
</comment>
<sequence length="183" mass="20960">MSFTLYSSHNHFTKSILFFFFFPPLESPGISSTTEKDSLAKKSLPDSSQTQNVTKEYHGQTLVFRKAAKQVKRISQAREYENMLPKQSYPACKSPELTSNFFNIYGKSPLIVHFLQNYASLQQHGKDVLIVRREKTKSIPYPFHHGQGTYCSRVLFPPSRSKGVERHPAFSTSAWHIVYAHKG</sequence>
<gene>
    <name evidence="3" type="primary">FAM227A</name>
</gene>
<dbReference type="AlphaFoldDB" id="A0A8I3PSL5"/>
<reference evidence="3" key="3">
    <citation type="submission" date="2025-09" db="UniProtKB">
        <authorList>
            <consortium name="Ensembl"/>
        </authorList>
    </citation>
    <scope>IDENTIFICATION</scope>
    <source>
        <strain evidence="3">Boxer</strain>
    </source>
</reference>
<accession>A0A8I3PSL5</accession>
<keyword evidence="4" id="KW-1185">Reference proteome</keyword>
<proteinExistence type="inferred from homology"/>
<dbReference type="Proteomes" id="UP000805418">
    <property type="component" value="Chromosome 10"/>
</dbReference>
<dbReference type="InterPro" id="IPR029417">
    <property type="entry name" value="FAM227"/>
</dbReference>
<feature type="compositionally biased region" description="Basic and acidic residues" evidence="2">
    <location>
        <begin position="34"/>
        <end position="44"/>
    </location>
</feature>
<dbReference type="GeneTree" id="ENSGT00940000162433"/>
<feature type="region of interest" description="Disordered" evidence="2">
    <location>
        <begin position="33"/>
        <end position="53"/>
    </location>
</feature>
<reference evidence="3" key="1">
    <citation type="submission" date="2020-03" db="EMBL/GenBank/DDBJ databases">
        <title>Long-read based genome assembly of a Labrador retriever dog.</title>
        <authorList>
            <person name="Eory L."/>
            <person name="Zhang W."/>
            <person name="Schoenebeck J."/>
        </authorList>
    </citation>
    <scope>NUCLEOTIDE SEQUENCE [LARGE SCALE GENOMIC DNA]</scope>
    <source>
        <strain evidence="3">Labrador retriever</strain>
    </source>
</reference>
<evidence type="ECO:0000256" key="1">
    <source>
        <dbReference type="ARBA" id="ARBA00008666"/>
    </source>
</evidence>
<organism evidence="3 4">
    <name type="scientific">Canis lupus familiaris</name>
    <name type="common">Dog</name>
    <name type="synonym">Canis familiaris</name>
    <dbReference type="NCBI Taxonomy" id="9615"/>
    <lineage>
        <taxon>Eukaryota</taxon>
        <taxon>Metazoa</taxon>
        <taxon>Chordata</taxon>
        <taxon>Craniata</taxon>
        <taxon>Vertebrata</taxon>
        <taxon>Euteleostomi</taxon>
        <taxon>Mammalia</taxon>
        <taxon>Eutheria</taxon>
        <taxon>Laurasiatheria</taxon>
        <taxon>Carnivora</taxon>
        <taxon>Caniformia</taxon>
        <taxon>Canidae</taxon>
        <taxon>Canis</taxon>
    </lineage>
</organism>
<dbReference type="PANTHER" id="PTHR33560">
    <property type="entry name" value="PROTEIN FAM227B"/>
    <property type="match status" value="1"/>
</dbReference>
<dbReference type="OrthoDB" id="192208at2759"/>
<evidence type="ECO:0000313" key="3">
    <source>
        <dbReference type="Ensembl" id="ENSCAFP00845032449.1"/>
    </source>
</evidence>
<evidence type="ECO:0000256" key="2">
    <source>
        <dbReference type="SAM" id="MobiDB-lite"/>
    </source>
</evidence>
<name>A0A8I3PSL5_CANLF</name>
<dbReference type="PANTHER" id="PTHR33560:SF1">
    <property type="entry name" value="PROTEIN FAM227A"/>
    <property type="match status" value="1"/>
</dbReference>
<dbReference type="Ensembl" id="ENSCAFT00845041384.1">
    <property type="protein sequence ID" value="ENSCAFP00845032449.1"/>
    <property type="gene ID" value="ENSCAFG00845023331.1"/>
</dbReference>
<evidence type="ECO:0000313" key="4">
    <source>
        <dbReference type="Proteomes" id="UP000805418"/>
    </source>
</evidence>